<sequence length="530" mass="59214">MRSKSVFLAAALALGLTVGPLGAQTLRVGMTTSDVPTTGGIPDNGSEGGRFAGYPIYDALVNWDFTKTDQFADLTPGLATEWHIDPNDHTRWIFTLREGVKFHDGTDFKADDVIWNFDRHLNDKAPQFDQAQSRSYRTYTSSVVKYEKIDDTHVALYTAKPFSMLPYLISRVFMVSPTQYAKVGNWVDFRIRPAGTGPFKVERVTPRTSIELARNADYWDKTRIPKIAKLVLMPIPDANTRVAALRSGQVDWIEYPAPDSIPGLKGAGFQIVTKPYPHIWAWHANNSDNSPIHDKRVRLALNYGLDRDALVEMLAGTAIPARGPWPDTFRLFGQPEATYKYDPEKAKALLKEAGYGPGGKPLKLKVQVPTAGSGNMVPLPMAEFVQQSYKELGIDVEYEVVDWGTMLGAMRQRVDQPGSSRYDAINHGLPISDPSQLFLNFHSAAFPPNGSNWSLYKNPKVDELMDKAFATFEPKERDALIAQAHALIVDDAPWVFVVHDLNPRALSPKVKGFRQAQSWYQDFTQVTVEP</sequence>
<name>A0A974SHW9_9HYPH</name>
<evidence type="ECO:0000256" key="3">
    <source>
        <dbReference type="SAM" id="SignalP"/>
    </source>
</evidence>
<evidence type="ECO:0000259" key="4">
    <source>
        <dbReference type="Pfam" id="PF00496"/>
    </source>
</evidence>
<evidence type="ECO:0000313" key="6">
    <source>
        <dbReference type="Proteomes" id="UP000596427"/>
    </source>
</evidence>
<dbReference type="AlphaFoldDB" id="A0A974SHW9"/>
<organism evidence="5 6">
    <name type="scientific">Xanthobacter dioxanivorans</name>
    <dbReference type="NCBI Taxonomy" id="2528964"/>
    <lineage>
        <taxon>Bacteria</taxon>
        <taxon>Pseudomonadati</taxon>
        <taxon>Pseudomonadota</taxon>
        <taxon>Alphaproteobacteria</taxon>
        <taxon>Hyphomicrobiales</taxon>
        <taxon>Xanthobacteraceae</taxon>
        <taxon>Xanthobacter</taxon>
    </lineage>
</organism>
<dbReference type="EMBL" id="CP063362">
    <property type="protein sequence ID" value="QRG05574.1"/>
    <property type="molecule type" value="Genomic_DNA"/>
</dbReference>
<comment type="subcellular location">
    <subcellularLocation>
        <location evidence="1">Periplasm</location>
    </subcellularLocation>
</comment>
<dbReference type="GO" id="GO:1904680">
    <property type="term" value="F:peptide transmembrane transporter activity"/>
    <property type="evidence" value="ECO:0007669"/>
    <property type="project" value="TreeGrafter"/>
</dbReference>
<proteinExistence type="inferred from homology"/>
<dbReference type="Gene3D" id="3.10.105.10">
    <property type="entry name" value="Dipeptide-binding Protein, Domain 3"/>
    <property type="match status" value="1"/>
</dbReference>
<dbReference type="PANTHER" id="PTHR30290">
    <property type="entry name" value="PERIPLASMIC BINDING COMPONENT OF ABC TRANSPORTER"/>
    <property type="match status" value="1"/>
</dbReference>
<dbReference type="InterPro" id="IPR000914">
    <property type="entry name" value="SBP_5_dom"/>
</dbReference>
<gene>
    <name evidence="5" type="ORF">EZH22_21285</name>
</gene>
<dbReference type="GO" id="GO:0015833">
    <property type="term" value="P:peptide transport"/>
    <property type="evidence" value="ECO:0007669"/>
    <property type="project" value="TreeGrafter"/>
</dbReference>
<dbReference type="SUPFAM" id="SSF53850">
    <property type="entry name" value="Periplasmic binding protein-like II"/>
    <property type="match status" value="1"/>
</dbReference>
<dbReference type="PANTHER" id="PTHR30290:SF83">
    <property type="entry name" value="ABC TRANSPORTER SUBSTRATE-BINDING PROTEIN"/>
    <property type="match status" value="1"/>
</dbReference>
<feature type="signal peptide" evidence="3">
    <location>
        <begin position="1"/>
        <end position="23"/>
    </location>
</feature>
<dbReference type="Pfam" id="PF00496">
    <property type="entry name" value="SBP_bac_5"/>
    <property type="match status" value="1"/>
</dbReference>
<keyword evidence="6" id="KW-1185">Reference proteome</keyword>
<dbReference type="GO" id="GO:0030288">
    <property type="term" value="C:outer membrane-bounded periplasmic space"/>
    <property type="evidence" value="ECO:0007669"/>
    <property type="project" value="UniProtKB-ARBA"/>
</dbReference>
<feature type="chain" id="PRO_5036869867" evidence="3">
    <location>
        <begin position="24"/>
        <end position="530"/>
    </location>
</feature>
<reference evidence="5 6" key="1">
    <citation type="submission" date="2020-10" db="EMBL/GenBank/DDBJ databases">
        <title>Degradation of 1,4-Dioxane by Xanthobacter sp. YN2, via a Novel Group-2 Soluble Di-Iron Monooxygenase.</title>
        <authorList>
            <person name="Ma F."/>
            <person name="Wang Y."/>
            <person name="Yang J."/>
            <person name="Guo H."/>
            <person name="Su D."/>
            <person name="Yu L."/>
        </authorList>
    </citation>
    <scope>NUCLEOTIDE SEQUENCE [LARGE SCALE GENOMIC DNA]</scope>
    <source>
        <strain evidence="5 6">YN2</strain>
    </source>
</reference>
<keyword evidence="3" id="KW-0732">Signal</keyword>
<dbReference type="Proteomes" id="UP000596427">
    <property type="component" value="Chromosome"/>
</dbReference>
<dbReference type="Gene3D" id="3.40.190.10">
    <property type="entry name" value="Periplasmic binding protein-like II"/>
    <property type="match status" value="1"/>
</dbReference>
<protein>
    <submittedName>
        <fullName evidence="5">ABC transporter substrate-binding protein</fullName>
    </submittedName>
</protein>
<dbReference type="GO" id="GO:0043190">
    <property type="term" value="C:ATP-binding cassette (ABC) transporter complex"/>
    <property type="evidence" value="ECO:0007669"/>
    <property type="project" value="InterPro"/>
</dbReference>
<evidence type="ECO:0000256" key="2">
    <source>
        <dbReference type="ARBA" id="ARBA00005695"/>
    </source>
</evidence>
<dbReference type="Gene3D" id="3.90.76.10">
    <property type="entry name" value="Dipeptide-binding Protein, Domain 1"/>
    <property type="match status" value="1"/>
</dbReference>
<comment type="similarity">
    <text evidence="2">Belongs to the bacterial solute-binding protein 5 family.</text>
</comment>
<evidence type="ECO:0000313" key="5">
    <source>
        <dbReference type="EMBL" id="QRG05574.1"/>
    </source>
</evidence>
<dbReference type="PIRSF" id="PIRSF002741">
    <property type="entry name" value="MppA"/>
    <property type="match status" value="1"/>
</dbReference>
<dbReference type="RefSeq" id="WP_203192440.1">
    <property type="nucleotide sequence ID" value="NZ_CP063362.1"/>
</dbReference>
<accession>A0A974SHW9</accession>
<evidence type="ECO:0000256" key="1">
    <source>
        <dbReference type="ARBA" id="ARBA00004418"/>
    </source>
</evidence>
<dbReference type="InterPro" id="IPR039424">
    <property type="entry name" value="SBP_5"/>
</dbReference>
<feature type="domain" description="Solute-binding protein family 5" evidence="4">
    <location>
        <begin position="74"/>
        <end position="413"/>
    </location>
</feature>
<dbReference type="InterPro" id="IPR030678">
    <property type="entry name" value="Peptide/Ni-bd"/>
</dbReference>
<dbReference type="CDD" id="cd08495">
    <property type="entry name" value="PBP2_NikA_DppA_OppA_like_8"/>
    <property type="match status" value="1"/>
</dbReference>
<dbReference type="KEGG" id="xdi:EZH22_21285"/>